<dbReference type="SUPFAM" id="SSF48371">
    <property type="entry name" value="ARM repeat"/>
    <property type="match status" value="1"/>
</dbReference>
<gene>
    <name evidence="1" type="ORF">NUM_16030</name>
</gene>
<accession>A0A8J4EM80</accession>
<dbReference type="Proteomes" id="UP000614996">
    <property type="component" value="Unassembled WGS sequence"/>
</dbReference>
<dbReference type="AlphaFoldDB" id="A0A8J4EM80"/>
<evidence type="ECO:0000313" key="1">
    <source>
        <dbReference type="EMBL" id="GIL26349.1"/>
    </source>
</evidence>
<evidence type="ECO:0000313" key="2">
    <source>
        <dbReference type="Proteomes" id="UP000614996"/>
    </source>
</evidence>
<reference evidence="2" key="1">
    <citation type="journal article" date="2021" name="Int. J. Syst. Evol. Microbiol.">
        <title>Actinocatenispora comari sp. nov., an endophytic actinomycete isolated from aerial parts of Comarum salesowianum.</title>
        <authorList>
            <person name="Oyunbileg N."/>
            <person name="Iizaka Y."/>
            <person name="Hamada M."/>
            <person name="Davaapurev B.O."/>
            <person name="Fukumoto A."/>
            <person name="Tsetseg B."/>
            <person name="Kato F."/>
            <person name="Tamura T."/>
            <person name="Batkhuu J."/>
            <person name="Anzai Y."/>
        </authorList>
    </citation>
    <scope>NUCLEOTIDE SEQUENCE [LARGE SCALE GENOMIC DNA]</scope>
    <source>
        <strain evidence="2">NUM-2625</strain>
    </source>
</reference>
<keyword evidence="2" id="KW-1185">Reference proteome</keyword>
<proteinExistence type="predicted"/>
<comment type="caution">
    <text evidence="1">The sequence shown here is derived from an EMBL/GenBank/DDBJ whole genome shotgun (WGS) entry which is preliminary data.</text>
</comment>
<dbReference type="InterPro" id="IPR016024">
    <property type="entry name" value="ARM-type_fold"/>
</dbReference>
<protein>
    <submittedName>
        <fullName evidence="1">Uncharacterized protein</fullName>
    </submittedName>
</protein>
<name>A0A8J4EM80_9ACTN</name>
<organism evidence="1 2">
    <name type="scientific">Actinocatenispora comari</name>
    <dbReference type="NCBI Taxonomy" id="2807577"/>
    <lineage>
        <taxon>Bacteria</taxon>
        <taxon>Bacillati</taxon>
        <taxon>Actinomycetota</taxon>
        <taxon>Actinomycetes</taxon>
        <taxon>Micromonosporales</taxon>
        <taxon>Micromonosporaceae</taxon>
        <taxon>Actinocatenispora</taxon>
    </lineage>
</organism>
<sequence>MIEDVLIDSVSWTRMRSVMGSSEFVPEAIKALLNAATEEQAESAYWRLDNRVVVQGQLFESAQWVIAPLLLGLVSNRPGFVRQNVANLLVEIAVGEPDETELSVGNELLGAQCRAELKGGLWVIYALLDDPLPMVRLGALDLLDVVEDNRTRLAFAVSHLRSDQNRSVAKRASELIRT</sequence>
<dbReference type="EMBL" id="BOPO01000022">
    <property type="protein sequence ID" value="GIL26349.1"/>
    <property type="molecule type" value="Genomic_DNA"/>
</dbReference>